<organism evidence="13 14">
    <name type="scientific">Pleomassaria siparia CBS 279.74</name>
    <dbReference type="NCBI Taxonomy" id="1314801"/>
    <lineage>
        <taxon>Eukaryota</taxon>
        <taxon>Fungi</taxon>
        <taxon>Dikarya</taxon>
        <taxon>Ascomycota</taxon>
        <taxon>Pezizomycotina</taxon>
        <taxon>Dothideomycetes</taxon>
        <taxon>Pleosporomycetidae</taxon>
        <taxon>Pleosporales</taxon>
        <taxon>Pleomassariaceae</taxon>
        <taxon>Pleomassaria</taxon>
    </lineage>
</organism>
<comment type="catalytic activity">
    <reaction evidence="10">
        <text>[(1-&gt;4)-beta-D-glucosyl]n+m + reduced acceptor + O2 = 4-dehydro-beta-D-glucosyl-[(1-&gt;4)-beta-D-glucosyl]n-1 + [(1-&gt;4)-beta-D-glucosyl]m + acceptor + H2O.</text>
        <dbReference type="EC" id="1.14.99.56"/>
    </reaction>
</comment>
<dbReference type="GO" id="GO:0046872">
    <property type="term" value="F:metal ion binding"/>
    <property type="evidence" value="ECO:0007669"/>
    <property type="project" value="UniProtKB-KW"/>
</dbReference>
<evidence type="ECO:0000256" key="4">
    <source>
        <dbReference type="ARBA" id="ARBA00022723"/>
    </source>
</evidence>
<evidence type="ECO:0000256" key="7">
    <source>
        <dbReference type="ARBA" id="ARBA00023008"/>
    </source>
</evidence>
<evidence type="ECO:0000256" key="3">
    <source>
        <dbReference type="ARBA" id="ARBA00022525"/>
    </source>
</evidence>
<dbReference type="AlphaFoldDB" id="A0A6G1KN39"/>
<dbReference type="PANTHER" id="PTHR33353">
    <property type="entry name" value="PUTATIVE (AFU_ORTHOLOGUE AFUA_1G12560)-RELATED"/>
    <property type="match status" value="1"/>
</dbReference>
<evidence type="ECO:0000256" key="8">
    <source>
        <dbReference type="ARBA" id="ARBA00023033"/>
    </source>
</evidence>
<evidence type="ECO:0000313" key="14">
    <source>
        <dbReference type="Proteomes" id="UP000799428"/>
    </source>
</evidence>
<keyword evidence="9 10" id="KW-1015">Disulfide bond</keyword>
<dbReference type="InterPro" id="IPR005103">
    <property type="entry name" value="AA9_LPMO"/>
</dbReference>
<dbReference type="OrthoDB" id="4849160at2759"/>
<dbReference type="Gene3D" id="2.70.50.70">
    <property type="match status" value="1"/>
</dbReference>
<keyword evidence="3 10" id="KW-0964">Secreted</keyword>
<evidence type="ECO:0000259" key="12">
    <source>
        <dbReference type="PROSITE" id="PS51164"/>
    </source>
</evidence>
<dbReference type="CDD" id="cd21175">
    <property type="entry name" value="LPMO_AA9"/>
    <property type="match status" value="1"/>
</dbReference>
<dbReference type="EMBL" id="MU005765">
    <property type="protein sequence ID" value="KAF2714264.1"/>
    <property type="molecule type" value="Genomic_DNA"/>
</dbReference>
<dbReference type="InterPro" id="IPR000254">
    <property type="entry name" value="CBD"/>
</dbReference>
<evidence type="ECO:0000256" key="5">
    <source>
        <dbReference type="ARBA" id="ARBA00022729"/>
    </source>
</evidence>
<dbReference type="Proteomes" id="UP000799428">
    <property type="component" value="Unassembled WGS sequence"/>
</dbReference>
<sequence>MRYSFTALALVAVTSAHQNFHQFWVNDVSPGYQIGVRMPPSNSPVTDVTSNDMACNVGGSTVPSTVETVAAAEGDKITVGWDTSGHPGPITHFLFGPVDSAAAASGVGAGWFKIDELDYKNGTWANAVLEAAGGNYTFTLPTGLASGEYLLRSEMLALHGAQTVGGAQFYIGCAQLKITGTGSGSCTPTISIPGAYKAEDANIYIPNVYNGFDASNYTAPGGPVAVCGGSGTAPVATSAPVAIASSTAVLAPSSVIASTAAVVAPSSVAPVVSSVPTKAANSTLPTFVVPTQVAPTTLATLVASASSNGTAPTFPTPSAPVSAPAPAPSAGTGGSVALYGQCGGANWTGATTCATGAKCEKMNDYYSQCVGSVVRRSRQYVPGL</sequence>
<keyword evidence="7" id="KW-0186">Copper</keyword>
<dbReference type="EC" id="1.14.99.56" evidence="10"/>
<evidence type="ECO:0000256" key="11">
    <source>
        <dbReference type="SAM" id="SignalP"/>
    </source>
</evidence>
<evidence type="ECO:0000256" key="9">
    <source>
        <dbReference type="ARBA" id="ARBA00023157"/>
    </source>
</evidence>
<dbReference type="GO" id="GO:0005576">
    <property type="term" value="C:extracellular region"/>
    <property type="evidence" value="ECO:0007669"/>
    <property type="project" value="UniProtKB-SubCell"/>
</dbReference>
<evidence type="ECO:0000313" key="13">
    <source>
        <dbReference type="EMBL" id="KAF2714264.1"/>
    </source>
</evidence>
<proteinExistence type="predicted"/>
<keyword evidence="14" id="KW-1185">Reference proteome</keyword>
<dbReference type="InterPro" id="IPR035971">
    <property type="entry name" value="CBD_sf"/>
</dbReference>
<comment type="subcellular location">
    <subcellularLocation>
        <location evidence="2 10">Secreted</location>
    </subcellularLocation>
</comment>
<comment type="domain">
    <text evidence="10">Has a modular structure: an endo-beta-1,4-glucanase catalytic module at the N-terminus, a linker rich in serines and threonines, and a C-terminal carbohydrate-binding module (CBM).</text>
</comment>
<keyword evidence="10" id="KW-0624">Polysaccharide degradation</keyword>
<comment type="cofactor">
    <cofactor evidence="1">
        <name>Cu(2+)</name>
        <dbReference type="ChEBI" id="CHEBI:29036"/>
    </cofactor>
</comment>
<keyword evidence="8" id="KW-0503">Monooxygenase</keyword>
<dbReference type="Pfam" id="PF03443">
    <property type="entry name" value="AA9"/>
    <property type="match status" value="1"/>
</dbReference>
<evidence type="ECO:0000256" key="2">
    <source>
        <dbReference type="ARBA" id="ARBA00004613"/>
    </source>
</evidence>
<dbReference type="SMART" id="SM00236">
    <property type="entry name" value="fCBD"/>
    <property type="match status" value="1"/>
</dbReference>
<keyword evidence="4" id="KW-0479">Metal-binding</keyword>
<feature type="signal peptide" evidence="11">
    <location>
        <begin position="1"/>
        <end position="16"/>
    </location>
</feature>
<evidence type="ECO:0000256" key="6">
    <source>
        <dbReference type="ARBA" id="ARBA00023002"/>
    </source>
</evidence>
<comment type="function">
    <text evidence="10">Lytic polysaccharide monooxygenase (LMPO) that depolymerizes crystalline and amorphous polysaccharides via the oxidation of scissile alpha- or beta-(1-4)-glycosidic bonds, yielding C1 and/or C4 oxidation products. Catalysis by LPMOs requires the reduction of the active-site copper from Cu(II) to Cu(I) by a reducing agent and H(2)O(2) or O(2) as a cosubstrate.</text>
</comment>
<evidence type="ECO:0000256" key="1">
    <source>
        <dbReference type="ARBA" id="ARBA00001973"/>
    </source>
</evidence>
<keyword evidence="10" id="KW-0136">Cellulose degradation</keyword>
<keyword evidence="5 11" id="KW-0732">Signal</keyword>
<feature type="chain" id="PRO_5026154309" description="AA9 family lytic polysaccharide monooxygenase" evidence="11">
    <location>
        <begin position="17"/>
        <end position="384"/>
    </location>
</feature>
<dbReference type="InterPro" id="IPR049892">
    <property type="entry name" value="AA9"/>
</dbReference>
<dbReference type="PROSITE" id="PS00562">
    <property type="entry name" value="CBM1_1"/>
    <property type="match status" value="1"/>
</dbReference>
<dbReference type="Pfam" id="PF00734">
    <property type="entry name" value="CBM_1"/>
    <property type="match status" value="1"/>
</dbReference>
<gene>
    <name evidence="13" type="ORF">K504DRAFT_531097</name>
</gene>
<dbReference type="PANTHER" id="PTHR33353:SF1">
    <property type="entry name" value="ENDO-BETA-1,4-GLUCANASE D"/>
    <property type="match status" value="1"/>
</dbReference>
<feature type="domain" description="CBM1" evidence="12">
    <location>
        <begin position="334"/>
        <end position="370"/>
    </location>
</feature>
<keyword evidence="10" id="KW-0119">Carbohydrate metabolism</keyword>
<dbReference type="GO" id="GO:0030245">
    <property type="term" value="P:cellulose catabolic process"/>
    <property type="evidence" value="ECO:0007669"/>
    <property type="project" value="UniProtKB-UniRule"/>
</dbReference>
<dbReference type="PROSITE" id="PS51164">
    <property type="entry name" value="CBM1_2"/>
    <property type="match status" value="1"/>
</dbReference>
<name>A0A6G1KN39_9PLEO</name>
<dbReference type="GO" id="GO:0030248">
    <property type="term" value="F:cellulose binding"/>
    <property type="evidence" value="ECO:0007669"/>
    <property type="project" value="UniProtKB-UniRule"/>
</dbReference>
<keyword evidence="6" id="KW-0560">Oxidoreductase</keyword>
<accession>A0A6G1KN39</accession>
<dbReference type="GO" id="GO:0004497">
    <property type="term" value="F:monooxygenase activity"/>
    <property type="evidence" value="ECO:0007669"/>
    <property type="project" value="UniProtKB-KW"/>
</dbReference>
<evidence type="ECO:0000256" key="10">
    <source>
        <dbReference type="RuleBase" id="RU368122"/>
    </source>
</evidence>
<reference evidence="13" key="1">
    <citation type="journal article" date="2020" name="Stud. Mycol.">
        <title>101 Dothideomycetes genomes: a test case for predicting lifestyles and emergence of pathogens.</title>
        <authorList>
            <person name="Haridas S."/>
            <person name="Albert R."/>
            <person name="Binder M."/>
            <person name="Bloem J."/>
            <person name="Labutti K."/>
            <person name="Salamov A."/>
            <person name="Andreopoulos B."/>
            <person name="Baker S."/>
            <person name="Barry K."/>
            <person name="Bills G."/>
            <person name="Bluhm B."/>
            <person name="Cannon C."/>
            <person name="Castanera R."/>
            <person name="Culley D."/>
            <person name="Daum C."/>
            <person name="Ezra D."/>
            <person name="Gonzalez J."/>
            <person name="Henrissat B."/>
            <person name="Kuo A."/>
            <person name="Liang C."/>
            <person name="Lipzen A."/>
            <person name="Lutzoni F."/>
            <person name="Magnuson J."/>
            <person name="Mondo S."/>
            <person name="Nolan M."/>
            <person name="Ohm R."/>
            <person name="Pangilinan J."/>
            <person name="Park H.-J."/>
            <person name="Ramirez L."/>
            <person name="Alfaro M."/>
            <person name="Sun H."/>
            <person name="Tritt A."/>
            <person name="Yoshinaga Y."/>
            <person name="Zwiers L.-H."/>
            <person name="Turgeon B."/>
            <person name="Goodwin S."/>
            <person name="Spatafora J."/>
            <person name="Crous P."/>
            <person name="Grigoriev I."/>
        </authorList>
    </citation>
    <scope>NUCLEOTIDE SEQUENCE</scope>
    <source>
        <strain evidence="13">CBS 279.74</strain>
    </source>
</reference>
<protein>
    <recommendedName>
        <fullName evidence="10">AA9 family lytic polysaccharide monooxygenase</fullName>
        <ecNumber evidence="10">1.14.99.56</ecNumber>
    </recommendedName>
    <alternativeName>
        <fullName evidence="10">Endo-beta-1,4-glucanase</fullName>
    </alternativeName>
    <alternativeName>
        <fullName evidence="10">Glycosyl hydrolase 61 family protein</fullName>
    </alternativeName>
</protein>
<dbReference type="SUPFAM" id="SSF57180">
    <property type="entry name" value="Cellulose-binding domain"/>
    <property type="match status" value="1"/>
</dbReference>
<dbReference type="GO" id="GO:0008810">
    <property type="term" value="F:cellulase activity"/>
    <property type="evidence" value="ECO:0007669"/>
    <property type="project" value="UniProtKB-UniRule"/>
</dbReference>